<dbReference type="GO" id="GO:0071111">
    <property type="term" value="F:cyclic-guanylate-specific phosphodiesterase activity"/>
    <property type="evidence" value="ECO:0007669"/>
    <property type="project" value="UniProtKB-EC"/>
</dbReference>
<keyword evidence="1" id="KW-0175">Coiled coil</keyword>
<dbReference type="Gene3D" id="1.10.3210.10">
    <property type="entry name" value="Hypothetical protein af1432"/>
    <property type="match status" value="1"/>
</dbReference>
<dbReference type="InterPro" id="IPR037522">
    <property type="entry name" value="HD_GYP_dom"/>
</dbReference>
<keyword evidence="3" id="KW-0378">Hydrolase</keyword>
<accession>A0A1E3AG44</accession>
<proteinExistence type="predicted"/>
<dbReference type="CDD" id="cd00077">
    <property type="entry name" value="HDc"/>
    <property type="match status" value="1"/>
</dbReference>
<dbReference type="Pfam" id="PF13487">
    <property type="entry name" value="HD_5"/>
    <property type="match status" value="1"/>
</dbReference>
<dbReference type="SUPFAM" id="SSF109604">
    <property type="entry name" value="HD-domain/PDEase-like"/>
    <property type="match status" value="1"/>
</dbReference>
<organism evidence="3 4">
    <name type="scientific">Eisenbergiella tayi</name>
    <dbReference type="NCBI Taxonomy" id="1432052"/>
    <lineage>
        <taxon>Bacteria</taxon>
        <taxon>Bacillati</taxon>
        <taxon>Bacillota</taxon>
        <taxon>Clostridia</taxon>
        <taxon>Lachnospirales</taxon>
        <taxon>Lachnospiraceae</taxon>
        <taxon>Eisenbergiella</taxon>
    </lineage>
</organism>
<comment type="caution">
    <text evidence="3">The sequence shown here is derived from an EMBL/GenBank/DDBJ whole genome shotgun (WGS) entry which is preliminary data.</text>
</comment>
<gene>
    <name evidence="3" type="primary">rpfG_5</name>
    <name evidence="3" type="ORF">BEI61_03517</name>
</gene>
<feature type="coiled-coil region" evidence="1">
    <location>
        <begin position="28"/>
        <end position="55"/>
    </location>
</feature>
<dbReference type="EMBL" id="MCGH01000002">
    <property type="protein sequence ID" value="ODM07627.1"/>
    <property type="molecule type" value="Genomic_DNA"/>
</dbReference>
<dbReference type="Proteomes" id="UP000094067">
    <property type="component" value="Unassembled WGS sequence"/>
</dbReference>
<reference evidence="3 4" key="1">
    <citation type="submission" date="2016-07" db="EMBL/GenBank/DDBJ databases">
        <title>Characterization of isolates of Eisenbergiella tayi derived from blood cultures, using whole genome sequencing.</title>
        <authorList>
            <person name="Burdz T."/>
            <person name="Wiebe D."/>
            <person name="Huynh C."/>
            <person name="Bernard K."/>
        </authorList>
    </citation>
    <scope>NUCLEOTIDE SEQUENCE [LARGE SCALE GENOMIC DNA]</scope>
    <source>
        <strain evidence="3 4">NML 110608</strain>
    </source>
</reference>
<sequence length="256" mass="29732">MSDIVSKPFEVPIVRRRVSNLVDLYHHKNNLEAMVEKQTEEIKEKNRELTEMNYHIIDTLGTIVEFRSMESGNHIYRVRSFTAILLKYVIKYYPEYGVTEDMADIISHASTMHDVGKITVPDSILLKPGKLTREEFELMKTHTSKGAEIIREIFVTDNMIFKEYCYNIALSHHEKWDGKGYPQGLKEDEIPLAAQVVSIADVYDALVSDRVYKPAFSYDVAYQMILDGECGQFNPKLMDCFRMARKEFEQKAKELQ</sequence>
<feature type="domain" description="HD-GYP" evidence="2">
    <location>
        <begin position="49"/>
        <end position="256"/>
    </location>
</feature>
<dbReference type="AlphaFoldDB" id="A0A1E3AG44"/>
<dbReference type="EC" id="3.1.4.52" evidence="3"/>
<dbReference type="PATRIC" id="fig|1432052.4.peg.3910"/>
<dbReference type="InterPro" id="IPR052020">
    <property type="entry name" value="Cyclic_di-GMP/3'3'-cGAMP_PDE"/>
</dbReference>
<dbReference type="InterPro" id="IPR003607">
    <property type="entry name" value="HD/PDEase_dom"/>
</dbReference>
<name>A0A1E3AG44_9FIRM</name>
<dbReference type="PANTHER" id="PTHR45228">
    <property type="entry name" value="CYCLIC DI-GMP PHOSPHODIESTERASE TM_0186-RELATED"/>
    <property type="match status" value="1"/>
</dbReference>
<evidence type="ECO:0000313" key="4">
    <source>
        <dbReference type="Proteomes" id="UP000094067"/>
    </source>
</evidence>
<dbReference type="RefSeq" id="WP_242879800.1">
    <property type="nucleotide sequence ID" value="NZ_MCGH01000002.1"/>
</dbReference>
<evidence type="ECO:0000256" key="1">
    <source>
        <dbReference type="SAM" id="Coils"/>
    </source>
</evidence>
<dbReference type="PROSITE" id="PS51832">
    <property type="entry name" value="HD_GYP"/>
    <property type="match status" value="1"/>
</dbReference>
<protein>
    <submittedName>
        <fullName evidence="3">Cyclic di-GMP phosphodiesterase response regulator RpfG</fullName>
        <ecNumber evidence="3">3.1.4.52</ecNumber>
    </submittedName>
</protein>
<evidence type="ECO:0000313" key="3">
    <source>
        <dbReference type="EMBL" id="ODM07627.1"/>
    </source>
</evidence>
<dbReference type="PANTHER" id="PTHR45228:SF5">
    <property type="entry name" value="CYCLIC DI-GMP PHOSPHODIESTERASE VC_1348-RELATED"/>
    <property type="match status" value="1"/>
</dbReference>
<evidence type="ECO:0000259" key="2">
    <source>
        <dbReference type="PROSITE" id="PS51832"/>
    </source>
</evidence>